<proteinExistence type="predicted"/>
<dbReference type="Gene3D" id="3.30.450.80">
    <property type="entry name" value="Transcription factor LuxR-like, autoinducer-binding domain"/>
    <property type="match status" value="1"/>
</dbReference>
<dbReference type="AlphaFoldDB" id="A0A2A4FJY3"/>
<keyword evidence="2" id="KW-0238">DNA-binding</keyword>
<dbReference type="PROSITE" id="PS00622">
    <property type="entry name" value="HTH_LUXR_1"/>
    <property type="match status" value="1"/>
</dbReference>
<dbReference type="SUPFAM" id="SSF46894">
    <property type="entry name" value="C-terminal effector domain of the bipartite response regulators"/>
    <property type="match status" value="1"/>
</dbReference>
<dbReference type="SUPFAM" id="SSF75516">
    <property type="entry name" value="Pheromone-binding domain of LuxR-like quorum-sensing transcription factors"/>
    <property type="match status" value="1"/>
</dbReference>
<keyword evidence="1" id="KW-0805">Transcription regulation</keyword>
<evidence type="ECO:0000313" key="6">
    <source>
        <dbReference type="Proteomes" id="UP000217994"/>
    </source>
</evidence>
<dbReference type="InterPro" id="IPR005143">
    <property type="entry name" value="TF_LuxR_autoind-bd_dom"/>
</dbReference>
<comment type="caution">
    <text evidence="5">The sequence shown here is derived from an EMBL/GenBank/DDBJ whole genome shotgun (WGS) entry which is preliminary data.</text>
</comment>
<dbReference type="InterPro" id="IPR000792">
    <property type="entry name" value="Tscrpt_reg_LuxR_C"/>
</dbReference>
<accession>A0A2A4FJY3</accession>
<dbReference type="PANTHER" id="PTHR44688:SF16">
    <property type="entry name" value="DNA-BINDING TRANSCRIPTIONAL ACTIVATOR DEVR_DOSR"/>
    <property type="match status" value="1"/>
</dbReference>
<dbReference type="RefSeq" id="WP_084908971.1">
    <property type="nucleotide sequence ID" value="NZ_CP020738.1"/>
</dbReference>
<dbReference type="InterPro" id="IPR036693">
    <property type="entry name" value="TF_LuxR_autoind-bd_dom_sf"/>
</dbReference>
<reference evidence="5 6" key="1">
    <citation type="submission" date="2017-01" db="EMBL/GenBank/DDBJ databases">
        <title>Whole-Genome Shotgun Sequencing of Two beta-Proteobacterial Species in Search of the Bulgecin Biosynthetic Cluster.</title>
        <authorList>
            <person name="Horsman M.E."/>
            <person name="Marous D.R."/>
            <person name="Li R."/>
            <person name="Oliver R.A."/>
            <person name="Byun B."/>
            <person name="Emrich S.J."/>
            <person name="Boggess B."/>
            <person name="Townsend C.A."/>
            <person name="Mobashery S."/>
        </authorList>
    </citation>
    <scope>NUCLEOTIDE SEQUENCE [LARGE SCALE GENOMIC DNA]</scope>
    <source>
        <strain evidence="5 6">ATCC 31433</strain>
    </source>
</reference>
<evidence type="ECO:0000313" key="5">
    <source>
        <dbReference type="EMBL" id="PCE32924.1"/>
    </source>
</evidence>
<protein>
    <recommendedName>
        <fullName evidence="4">HTH luxR-type domain-containing protein</fullName>
    </recommendedName>
</protein>
<dbReference type="Pfam" id="PF00196">
    <property type="entry name" value="GerE"/>
    <property type="match status" value="1"/>
</dbReference>
<dbReference type="GeneID" id="69000937"/>
<keyword evidence="3" id="KW-0804">Transcription</keyword>
<dbReference type="PRINTS" id="PR00038">
    <property type="entry name" value="HTHLUXR"/>
</dbReference>
<evidence type="ECO:0000256" key="2">
    <source>
        <dbReference type="ARBA" id="ARBA00023125"/>
    </source>
</evidence>
<evidence type="ECO:0000259" key="4">
    <source>
        <dbReference type="PROSITE" id="PS50043"/>
    </source>
</evidence>
<feature type="domain" description="HTH luxR-type" evidence="4">
    <location>
        <begin position="168"/>
        <end position="233"/>
    </location>
</feature>
<dbReference type="InterPro" id="IPR036388">
    <property type="entry name" value="WH-like_DNA-bd_sf"/>
</dbReference>
<dbReference type="SMART" id="SM00421">
    <property type="entry name" value="HTH_LUXR"/>
    <property type="match status" value="1"/>
</dbReference>
<dbReference type="EMBL" id="MTZU01000023">
    <property type="protein sequence ID" value="PCE32924.1"/>
    <property type="molecule type" value="Genomic_DNA"/>
</dbReference>
<gene>
    <name evidence="5" type="ORF">BZL54_08115</name>
</gene>
<organism evidence="5 6">
    <name type="scientific">Burkholderia ubonensis subsp. mesacidophila</name>
    <dbReference type="NCBI Taxonomy" id="265293"/>
    <lineage>
        <taxon>Bacteria</taxon>
        <taxon>Pseudomonadati</taxon>
        <taxon>Pseudomonadota</taxon>
        <taxon>Betaproteobacteria</taxon>
        <taxon>Burkholderiales</taxon>
        <taxon>Burkholderiaceae</taxon>
        <taxon>Burkholderia</taxon>
        <taxon>Burkholderia cepacia complex</taxon>
    </lineage>
</organism>
<sequence>MVMAAAKKITVNFVHANAREIQAVFESSPIHSRFKFSFYAFRTGIPITAPTFAVYSTLPSHLVQLYCEGDLVHTGNLSDIDSVDRPVIWSEKAFVDDPLLWRELQIAGASIGLTVINRLMNGVFSVFSLARDEIPISAGELAAITTELRRIELSLRSIFARTLASDPDFFPRIELSKKEKAVLKHTADGRTAKEIARQLYLSTSTVNFHLRNLIRKLGAKNKTEAALKAALLGVI</sequence>
<dbReference type="Pfam" id="PF03472">
    <property type="entry name" value="Autoind_bind"/>
    <property type="match status" value="1"/>
</dbReference>
<dbReference type="Proteomes" id="UP000217994">
    <property type="component" value="Unassembled WGS sequence"/>
</dbReference>
<dbReference type="CDD" id="cd06170">
    <property type="entry name" value="LuxR_C_like"/>
    <property type="match status" value="1"/>
</dbReference>
<evidence type="ECO:0000256" key="3">
    <source>
        <dbReference type="ARBA" id="ARBA00023163"/>
    </source>
</evidence>
<dbReference type="PANTHER" id="PTHR44688">
    <property type="entry name" value="DNA-BINDING TRANSCRIPTIONAL ACTIVATOR DEVR_DOSR"/>
    <property type="match status" value="1"/>
</dbReference>
<dbReference type="GO" id="GO:0006355">
    <property type="term" value="P:regulation of DNA-templated transcription"/>
    <property type="evidence" value="ECO:0007669"/>
    <property type="project" value="InterPro"/>
</dbReference>
<dbReference type="PROSITE" id="PS50043">
    <property type="entry name" value="HTH_LUXR_2"/>
    <property type="match status" value="1"/>
</dbReference>
<dbReference type="Gene3D" id="1.10.10.10">
    <property type="entry name" value="Winged helix-like DNA-binding domain superfamily/Winged helix DNA-binding domain"/>
    <property type="match status" value="1"/>
</dbReference>
<dbReference type="GO" id="GO:0003677">
    <property type="term" value="F:DNA binding"/>
    <property type="evidence" value="ECO:0007669"/>
    <property type="project" value="UniProtKB-KW"/>
</dbReference>
<name>A0A2A4FJY3_9BURK</name>
<evidence type="ECO:0000256" key="1">
    <source>
        <dbReference type="ARBA" id="ARBA00023015"/>
    </source>
</evidence>
<dbReference type="InterPro" id="IPR016032">
    <property type="entry name" value="Sig_transdc_resp-reg_C-effctor"/>
</dbReference>